<evidence type="ECO:0000256" key="1">
    <source>
        <dbReference type="SAM" id="MobiDB-lite"/>
    </source>
</evidence>
<dbReference type="Pfam" id="PF13338">
    <property type="entry name" value="AbiEi_4"/>
    <property type="match status" value="1"/>
</dbReference>
<dbReference type="InterPro" id="IPR025159">
    <property type="entry name" value="AbiEi_N"/>
</dbReference>
<feature type="region of interest" description="Disordered" evidence="1">
    <location>
        <begin position="295"/>
        <end position="351"/>
    </location>
</feature>
<feature type="compositionally biased region" description="Polar residues" evidence="1">
    <location>
        <begin position="295"/>
        <end position="310"/>
    </location>
</feature>
<gene>
    <name evidence="3" type="ORF">CCASEI_00355</name>
</gene>
<accession>A0ABN4C811</accession>
<feature type="domain" description="AbiEi antitoxin N-terminal" evidence="2">
    <location>
        <begin position="10"/>
        <end position="56"/>
    </location>
</feature>
<sequence>MRQNEVLEVLESVASDQWGIITTAQAQREGITRLQLSRLADKGVLARSRHGIYLLPSAQHGALTDLRTAWVSLGAREFPDERWESEDKILVSHESAALIHQVGDLIPRRITFSSTTRKQTSQEDIYIYSNREINSKDIRNVDGLPVTSVELTVSDLAEKKIEFNYLATMVVDALRKENVRMKDLATKLNDAAESYGFSSGQQLVQECQREAASDDDREESIARYASLAEIARESLGAQMVTDLLKNNLYGSLPTASLAEIARESLGAQMVTDLLKNNLYGSLPTASLAEIARESLNQVSSKASPKSSEYQTNKKSEDIKKRQPPGYSPTPIDDEEELQADTGKTAKKENEA</sequence>
<feature type="compositionally biased region" description="Basic and acidic residues" evidence="1">
    <location>
        <begin position="311"/>
        <end position="320"/>
    </location>
</feature>
<proteinExistence type="predicted"/>
<evidence type="ECO:0000259" key="2">
    <source>
        <dbReference type="Pfam" id="PF13338"/>
    </source>
</evidence>
<evidence type="ECO:0000313" key="3">
    <source>
        <dbReference type="EMBL" id="AHI18656.1"/>
    </source>
</evidence>
<protein>
    <recommendedName>
        <fullName evidence="2">AbiEi antitoxin N-terminal domain-containing protein</fullName>
    </recommendedName>
</protein>
<reference evidence="4" key="1">
    <citation type="submission" date="2013-02" db="EMBL/GenBank/DDBJ databases">
        <title>The complete genome sequence of Corynebacterium casei LMG S-19264 (=DSM 44701).</title>
        <authorList>
            <person name="Ruckert C."/>
            <person name="Albersmeier A."/>
            <person name="Kalinowski J."/>
        </authorList>
    </citation>
    <scope>NUCLEOTIDE SEQUENCE [LARGE SCALE GENOMIC DNA]</scope>
    <source>
        <strain evidence="4">LMG S-19264</strain>
    </source>
</reference>
<dbReference type="RefSeq" id="WP_006822450.1">
    <property type="nucleotide sequence ID" value="NZ_CP004350.1"/>
</dbReference>
<keyword evidence="4" id="KW-1185">Reference proteome</keyword>
<dbReference type="EMBL" id="CP004350">
    <property type="protein sequence ID" value="AHI18656.1"/>
    <property type="molecule type" value="Genomic_DNA"/>
</dbReference>
<evidence type="ECO:0000313" key="4">
    <source>
        <dbReference type="Proteomes" id="UP000019226"/>
    </source>
</evidence>
<dbReference type="Proteomes" id="UP000019226">
    <property type="component" value="Chromosome"/>
</dbReference>
<dbReference type="GeneID" id="82876302"/>
<name>A0ABN4C811_9CORY</name>
<organism evidence="3 4">
    <name type="scientific">Corynebacterium casei LMG S-19264</name>
    <dbReference type="NCBI Taxonomy" id="1285583"/>
    <lineage>
        <taxon>Bacteria</taxon>
        <taxon>Bacillati</taxon>
        <taxon>Actinomycetota</taxon>
        <taxon>Actinomycetes</taxon>
        <taxon>Mycobacteriales</taxon>
        <taxon>Corynebacteriaceae</taxon>
        <taxon>Corynebacterium</taxon>
    </lineage>
</organism>